<feature type="transmembrane region" description="Helical" evidence="1">
    <location>
        <begin position="26"/>
        <end position="48"/>
    </location>
</feature>
<keyword evidence="5" id="KW-1185">Reference proteome</keyword>
<name>A0A1H1NJN6_9MICO</name>
<feature type="transmembrane region" description="Helical" evidence="1">
    <location>
        <begin position="185"/>
        <end position="204"/>
    </location>
</feature>
<accession>A0A1H1NJN6</accession>
<dbReference type="Proteomes" id="UP000199482">
    <property type="component" value="Chromosome I"/>
</dbReference>
<dbReference type="STRING" id="589382.SAMN04489721_0607"/>
<dbReference type="Proteomes" id="UP000893823">
    <property type="component" value="Unassembled WGS sequence"/>
</dbReference>
<feature type="transmembrane region" description="Helical" evidence="1">
    <location>
        <begin position="106"/>
        <end position="126"/>
    </location>
</feature>
<evidence type="ECO:0000313" key="4">
    <source>
        <dbReference type="Proteomes" id="UP000199482"/>
    </source>
</evidence>
<dbReference type="RefSeq" id="WP_157674920.1">
    <property type="nucleotide sequence ID" value="NZ_BMDN01000007.1"/>
</dbReference>
<dbReference type="EMBL" id="SODL02000007">
    <property type="protein sequence ID" value="MCP2369081.1"/>
    <property type="molecule type" value="Genomic_DNA"/>
</dbReference>
<protein>
    <submittedName>
        <fullName evidence="3">Uncharacterized protein</fullName>
    </submittedName>
</protein>
<proteinExistence type="predicted"/>
<reference evidence="3" key="1">
    <citation type="submission" date="2016-10" db="EMBL/GenBank/DDBJ databases">
        <authorList>
            <person name="de Groot N.N."/>
        </authorList>
    </citation>
    <scope>NUCLEOTIDE SEQUENCE [LARGE SCALE GENOMIC DNA]</scope>
    <source>
        <strain evidence="3">CPCC 202695</strain>
    </source>
</reference>
<feature type="transmembrane region" description="Helical" evidence="1">
    <location>
        <begin position="210"/>
        <end position="231"/>
    </location>
</feature>
<organism evidence="3 4">
    <name type="scientific">Agromyces flavus</name>
    <dbReference type="NCBI Taxonomy" id="589382"/>
    <lineage>
        <taxon>Bacteria</taxon>
        <taxon>Bacillati</taxon>
        <taxon>Actinomycetota</taxon>
        <taxon>Actinomycetes</taxon>
        <taxon>Micrococcales</taxon>
        <taxon>Microbacteriaceae</taxon>
        <taxon>Agromyces</taxon>
    </lineage>
</organism>
<evidence type="ECO:0000313" key="2">
    <source>
        <dbReference type="EMBL" id="MCP2369081.1"/>
    </source>
</evidence>
<evidence type="ECO:0000256" key="1">
    <source>
        <dbReference type="SAM" id="Phobius"/>
    </source>
</evidence>
<keyword evidence="1" id="KW-0472">Membrane</keyword>
<evidence type="ECO:0000313" key="5">
    <source>
        <dbReference type="Proteomes" id="UP000893823"/>
    </source>
</evidence>
<dbReference type="EMBL" id="LT629755">
    <property type="protein sequence ID" value="SDR99206.1"/>
    <property type="molecule type" value="Genomic_DNA"/>
</dbReference>
<keyword evidence="1" id="KW-1133">Transmembrane helix</keyword>
<feature type="transmembrane region" description="Helical" evidence="1">
    <location>
        <begin position="68"/>
        <end position="94"/>
    </location>
</feature>
<gene>
    <name evidence="2" type="ORF">BCL57_003264</name>
    <name evidence="3" type="ORF">SAMN04489721_0607</name>
</gene>
<evidence type="ECO:0000313" key="3">
    <source>
        <dbReference type="EMBL" id="SDR99206.1"/>
    </source>
</evidence>
<dbReference type="AlphaFoldDB" id="A0A1H1NJN6"/>
<feature type="transmembrane region" description="Helical" evidence="1">
    <location>
        <begin position="157"/>
        <end position="178"/>
    </location>
</feature>
<keyword evidence="1" id="KW-0812">Transmembrane</keyword>
<reference evidence="2" key="3">
    <citation type="submission" date="2022-06" db="EMBL/GenBank/DDBJ databases">
        <title>Genomic Encyclopedia of Type Strains, Phase III (KMG-III): the genomes of soil and plant-associated and newly described type strains.</title>
        <authorList>
            <person name="Whitman W."/>
        </authorList>
    </citation>
    <scope>NUCLEOTIDE SEQUENCE</scope>
    <source>
        <strain evidence="2">CPCC 202695</strain>
    </source>
</reference>
<reference evidence="4" key="2">
    <citation type="submission" date="2016-10" db="EMBL/GenBank/DDBJ databases">
        <authorList>
            <person name="Varghese N."/>
            <person name="Submissions S."/>
        </authorList>
    </citation>
    <scope>NUCLEOTIDE SEQUENCE [LARGE SCALE GENOMIC DNA]</scope>
    <source>
        <strain evidence="4">CPCC 202695</strain>
    </source>
</reference>
<sequence length="242" mass="25278">MTRVLEPTQTDATIPADPTIGFRRRVAAIALPTAFAVHLATNSMYAWISTSSGLSDSASTAEMLKMFALFPTQTLVGTLLAQIGCLLAILGLPAALRVLRPAKPRLALWAVSLTLLAYVCYFGILFTNYDIVALATSQVDAAAALAASPAQAWSAPFYLLFAVGNLAGTLLLGLAIILGGRRVGVPWWAGLLVIGWTFGHVVNIVGGGEWFAVAGGALEVAGLVLVASAVLRLSNAGWRSRG</sequence>